<dbReference type="Gene3D" id="3.30.565.10">
    <property type="entry name" value="Histidine kinase-like ATPase, C-terminal domain"/>
    <property type="match status" value="1"/>
</dbReference>
<feature type="domain" description="PPM-type phosphatase" evidence="1">
    <location>
        <begin position="141"/>
        <end position="333"/>
    </location>
</feature>
<organism evidence="2 3">
    <name type="scientific">Luteimonas terrae</name>
    <dbReference type="NCBI Taxonomy" id="1530191"/>
    <lineage>
        <taxon>Bacteria</taxon>
        <taxon>Pseudomonadati</taxon>
        <taxon>Pseudomonadota</taxon>
        <taxon>Gammaproteobacteria</taxon>
        <taxon>Lysobacterales</taxon>
        <taxon>Lysobacteraceae</taxon>
        <taxon>Luteimonas</taxon>
    </lineage>
</organism>
<keyword evidence="3" id="KW-1185">Reference proteome</keyword>
<dbReference type="EMBL" id="SMTG01000004">
    <property type="protein sequence ID" value="TDK30697.1"/>
    <property type="molecule type" value="Genomic_DNA"/>
</dbReference>
<dbReference type="PANTHER" id="PTHR35801">
    <property type="entry name" value="PHOSPHOSERINE PHOSPHATASE RSBX"/>
    <property type="match status" value="1"/>
</dbReference>
<dbReference type="SMART" id="SM00331">
    <property type="entry name" value="PP2C_SIG"/>
    <property type="match status" value="1"/>
</dbReference>
<dbReference type="AlphaFoldDB" id="A0A4R5U893"/>
<name>A0A4R5U893_9GAMM</name>
<evidence type="ECO:0000313" key="2">
    <source>
        <dbReference type="EMBL" id="TDK30697.1"/>
    </source>
</evidence>
<proteinExistence type="predicted"/>
<sequence>MGLSFTGPATRVVPVEEVTQVGQVRREALGLTTLAGFDALDAGRVGLAATEIATNVLRHGGGGRVLLSLIRGSAGLGVEICGVDRGPGFSLAQCLPDGYSTAGSQGQGLGAIQRQSTVFEAWSDAVGAVVLSRIYAAESQDRDLGYGALRAPMRHESVCGDGWSLRWDDDRLVAAILDGLGHGPQASEAADLGLSVIAEFPGLAADDYLARMHARMSRTRGGAAAVFCLEAGSGQGTFAGAGNIAATLLSGAVTRQLPSHPGIVGSNYRRAQPFRFDVRPGSLLLMHSDGLQTRWDLKRYEGLQHRHPALIVAVLHRDFDRGRDDTGIVAVRLEAPHG</sequence>
<dbReference type="Pfam" id="PF13581">
    <property type="entry name" value="HATPase_c_2"/>
    <property type="match status" value="1"/>
</dbReference>
<dbReference type="InterPro" id="IPR001932">
    <property type="entry name" value="PPM-type_phosphatase-like_dom"/>
</dbReference>
<dbReference type="RefSeq" id="WP_133393771.1">
    <property type="nucleotide sequence ID" value="NZ_SMTG01000004.1"/>
</dbReference>
<dbReference type="Proteomes" id="UP000295543">
    <property type="component" value="Unassembled WGS sequence"/>
</dbReference>
<dbReference type="InterPro" id="IPR036890">
    <property type="entry name" value="HATPase_C_sf"/>
</dbReference>
<dbReference type="Gene3D" id="3.60.40.10">
    <property type="entry name" value="PPM-type phosphatase domain"/>
    <property type="match status" value="1"/>
</dbReference>
<keyword evidence="2" id="KW-0067">ATP-binding</keyword>
<comment type="caution">
    <text evidence="2">The sequence shown here is derived from an EMBL/GenBank/DDBJ whole genome shotgun (WGS) entry which is preliminary data.</text>
</comment>
<dbReference type="Pfam" id="PF07228">
    <property type="entry name" value="SpoIIE"/>
    <property type="match status" value="1"/>
</dbReference>
<evidence type="ECO:0000313" key="3">
    <source>
        <dbReference type="Proteomes" id="UP000295543"/>
    </source>
</evidence>
<dbReference type="InterPro" id="IPR039248">
    <property type="entry name" value="Ptase_RsbX"/>
</dbReference>
<evidence type="ECO:0000259" key="1">
    <source>
        <dbReference type="SMART" id="SM00331"/>
    </source>
</evidence>
<gene>
    <name evidence="2" type="ORF">E2F49_10090</name>
</gene>
<dbReference type="InterPro" id="IPR003594">
    <property type="entry name" value="HATPase_dom"/>
</dbReference>
<dbReference type="InterPro" id="IPR036457">
    <property type="entry name" value="PPM-type-like_dom_sf"/>
</dbReference>
<dbReference type="PANTHER" id="PTHR35801:SF1">
    <property type="entry name" value="PHOSPHOSERINE PHOSPHATASE RSBX"/>
    <property type="match status" value="1"/>
</dbReference>
<dbReference type="OrthoDB" id="479131at2"/>
<dbReference type="SUPFAM" id="SSF81606">
    <property type="entry name" value="PP2C-like"/>
    <property type="match status" value="1"/>
</dbReference>
<dbReference type="GO" id="GO:0005524">
    <property type="term" value="F:ATP binding"/>
    <property type="evidence" value="ECO:0007669"/>
    <property type="project" value="UniProtKB-KW"/>
</dbReference>
<keyword evidence="2" id="KW-0547">Nucleotide-binding</keyword>
<accession>A0A4R5U893</accession>
<protein>
    <submittedName>
        <fullName evidence="2">ATP-binding protein</fullName>
    </submittedName>
</protein>
<reference evidence="2 3" key="1">
    <citation type="submission" date="2019-03" db="EMBL/GenBank/DDBJ databases">
        <title>Luteimonas zhaokaii sp.nov., isolated from the rectal contents of Plateau pika in Yushu, Qinghai Province, China.</title>
        <authorList>
            <person name="Zhang G."/>
        </authorList>
    </citation>
    <scope>NUCLEOTIDE SEQUENCE [LARGE SCALE GENOMIC DNA]</scope>
    <source>
        <strain evidence="2 3">THG-MD21</strain>
    </source>
</reference>